<dbReference type="InterPro" id="IPR029288">
    <property type="entry name" value="DUF4607"/>
</dbReference>
<reference evidence="3" key="1">
    <citation type="journal article" date="2021" name="Evol. Appl.">
        <title>The genome of the Pyrenean desman and the effects of bottlenecks and inbreeding on the genomic landscape of an endangered species.</title>
        <authorList>
            <person name="Escoda L."/>
            <person name="Castresana J."/>
        </authorList>
    </citation>
    <scope>NUCLEOTIDE SEQUENCE</scope>
    <source>
        <strain evidence="3">IBE-C5619</strain>
    </source>
</reference>
<keyword evidence="2" id="KW-1133">Transmembrane helix</keyword>
<feature type="region of interest" description="Disordered" evidence="1">
    <location>
        <begin position="277"/>
        <end position="317"/>
    </location>
</feature>
<evidence type="ECO:0000313" key="3">
    <source>
        <dbReference type="EMBL" id="KAG8513999.1"/>
    </source>
</evidence>
<keyword evidence="2" id="KW-0812">Transmembrane</keyword>
<evidence type="ECO:0000313" key="4">
    <source>
        <dbReference type="Proteomes" id="UP000700334"/>
    </source>
</evidence>
<keyword evidence="2" id="KW-0472">Membrane</keyword>
<organism evidence="3 4">
    <name type="scientific">Galemys pyrenaicus</name>
    <name type="common">Iberian desman</name>
    <name type="synonym">Pyrenean desman</name>
    <dbReference type="NCBI Taxonomy" id="202257"/>
    <lineage>
        <taxon>Eukaryota</taxon>
        <taxon>Metazoa</taxon>
        <taxon>Chordata</taxon>
        <taxon>Craniata</taxon>
        <taxon>Vertebrata</taxon>
        <taxon>Euteleostomi</taxon>
        <taxon>Mammalia</taxon>
        <taxon>Eutheria</taxon>
        <taxon>Laurasiatheria</taxon>
        <taxon>Eulipotyphla</taxon>
        <taxon>Talpidae</taxon>
        <taxon>Galemys</taxon>
    </lineage>
</organism>
<protein>
    <submittedName>
        <fullName evidence="3">Uncharacterized protein</fullName>
    </submittedName>
</protein>
<dbReference type="OrthoDB" id="9836947at2759"/>
<feature type="transmembrane region" description="Helical" evidence="2">
    <location>
        <begin position="12"/>
        <end position="31"/>
    </location>
</feature>
<proteinExistence type="predicted"/>
<dbReference type="AlphaFoldDB" id="A0A8J6DMR8"/>
<dbReference type="Pfam" id="PF15380">
    <property type="entry name" value="DUF4607"/>
    <property type="match status" value="1"/>
</dbReference>
<dbReference type="Proteomes" id="UP000700334">
    <property type="component" value="Unassembled WGS sequence"/>
</dbReference>
<comment type="caution">
    <text evidence="3">The sequence shown here is derived from an EMBL/GenBank/DDBJ whole genome shotgun (WGS) entry which is preliminary data.</text>
</comment>
<dbReference type="PANTHER" id="PTHR40708:SF1">
    <property type="entry name" value="RIKEN CDNA 1700113H08 GENE"/>
    <property type="match status" value="1"/>
</dbReference>
<evidence type="ECO:0000256" key="2">
    <source>
        <dbReference type="SAM" id="Phobius"/>
    </source>
</evidence>
<evidence type="ECO:0000256" key="1">
    <source>
        <dbReference type="SAM" id="MobiDB-lite"/>
    </source>
</evidence>
<sequence>MRKTEVTFENKGVKLFAVYSLKLMCLSFTVVPESIQTPMIYKKLLSTRQYIIPRSPAVSAASLEEESCGEALPAPTPSSQCDERSQTFIATQEVNKRARGAVKQAWNSLFWGQKMKNKPPASHSLNPMHLEAAAIHINRQEKFPNRTSSNSKGDCVLNSPAARPYTAIGLCRRSQMPSASRSFSWSSSETKLEERVAAKVGALEDPDFRSQLLGAPGNPPRRGAVAMTSEMLWRHPHPRTGPRADAPFQSNLAEAPLSRLACAPTHLPSKRLIKVCSSPPSRPPQRFHTVCSQAPPRPGVNAHLHSPLRGNCSSSAAHPQVNACSEQQRGPQMYGFPQNHC</sequence>
<name>A0A8J6DMR8_GALPY</name>
<dbReference type="EMBL" id="JAGFMF010011752">
    <property type="protein sequence ID" value="KAG8513999.1"/>
    <property type="molecule type" value="Genomic_DNA"/>
</dbReference>
<keyword evidence="4" id="KW-1185">Reference proteome</keyword>
<gene>
    <name evidence="3" type="ORF">J0S82_003599</name>
</gene>
<dbReference type="PANTHER" id="PTHR40708">
    <property type="entry name" value="RIKEN CDNA 1700113H08 GENE"/>
    <property type="match status" value="1"/>
</dbReference>
<accession>A0A8J6DMR8</accession>